<dbReference type="PANTHER" id="PTHR30136">
    <property type="entry name" value="HELIX-TURN-HELIX TRANSCRIPTIONAL REGULATOR, ICLR FAMILY"/>
    <property type="match status" value="1"/>
</dbReference>
<dbReference type="PROSITE" id="PS51078">
    <property type="entry name" value="ICLR_ED"/>
    <property type="match status" value="1"/>
</dbReference>
<comment type="caution">
    <text evidence="2">The sequence shown here is derived from an EMBL/GenBank/DDBJ whole genome shotgun (WGS) entry which is preliminary data.</text>
</comment>
<organism evidence="2 3">
    <name type="scientific">Arthrobacter deserti</name>
    <dbReference type="NCBI Taxonomy" id="1742687"/>
    <lineage>
        <taxon>Bacteria</taxon>
        <taxon>Bacillati</taxon>
        <taxon>Actinomycetota</taxon>
        <taxon>Actinomycetes</taxon>
        <taxon>Micrococcales</taxon>
        <taxon>Micrococcaceae</taxon>
        <taxon>Arthrobacter</taxon>
    </lineage>
</organism>
<accession>A0ABX1JT97</accession>
<dbReference type="Proteomes" id="UP000523795">
    <property type="component" value="Unassembled WGS sequence"/>
</dbReference>
<protein>
    <submittedName>
        <fullName evidence="2">IclR family transcriptional regulator</fullName>
    </submittedName>
</protein>
<dbReference type="InterPro" id="IPR029016">
    <property type="entry name" value="GAF-like_dom_sf"/>
</dbReference>
<evidence type="ECO:0000313" key="3">
    <source>
        <dbReference type="Proteomes" id="UP000523795"/>
    </source>
</evidence>
<gene>
    <name evidence="2" type="ORF">HER39_18510</name>
</gene>
<dbReference type="PANTHER" id="PTHR30136:SF24">
    <property type="entry name" value="HTH-TYPE TRANSCRIPTIONAL REPRESSOR ALLR"/>
    <property type="match status" value="1"/>
</dbReference>
<dbReference type="InterPro" id="IPR050707">
    <property type="entry name" value="HTH_MetabolicPath_Reg"/>
</dbReference>
<evidence type="ECO:0000259" key="1">
    <source>
        <dbReference type="PROSITE" id="PS51078"/>
    </source>
</evidence>
<feature type="domain" description="IclR-ED" evidence="1">
    <location>
        <begin position="1"/>
        <end position="145"/>
    </location>
</feature>
<dbReference type="EMBL" id="JAAZSR010000578">
    <property type="protein sequence ID" value="NKX52527.1"/>
    <property type="molecule type" value="Genomic_DNA"/>
</dbReference>
<feature type="non-terminal residue" evidence="2">
    <location>
        <position position="1"/>
    </location>
</feature>
<reference evidence="2 3" key="1">
    <citation type="submission" date="2020-04" db="EMBL/GenBank/DDBJ databases">
        <authorList>
            <person name="Liu S."/>
        </authorList>
    </citation>
    <scope>NUCLEOTIDE SEQUENCE [LARGE SCALE GENOMIC DNA]</scope>
    <source>
        <strain evidence="2 3">CGMCC 1.15091</strain>
    </source>
</reference>
<keyword evidence="3" id="KW-1185">Reference proteome</keyword>
<dbReference type="Gene3D" id="3.30.450.40">
    <property type="match status" value="1"/>
</dbReference>
<evidence type="ECO:0000313" key="2">
    <source>
        <dbReference type="EMBL" id="NKX52527.1"/>
    </source>
</evidence>
<proteinExistence type="predicted"/>
<dbReference type="InterPro" id="IPR014757">
    <property type="entry name" value="Tscrpt_reg_IclR_C"/>
</dbReference>
<dbReference type="SUPFAM" id="SSF55781">
    <property type="entry name" value="GAF domain-like"/>
    <property type="match status" value="1"/>
</dbReference>
<name>A0ABX1JT97_9MICC</name>
<dbReference type="Pfam" id="PF01614">
    <property type="entry name" value="IclR_C"/>
    <property type="match status" value="1"/>
</dbReference>
<sequence length="151" mass="15917">RGDDIVVAHVVDSPVRPRITPMGFGFNDAAHATAFGKVLLAAMDAGQRQTYLARHGLPAMTARTICTEEGLEAELLGVRERGIAVEREEFIHGASCLAAPVTNPSGQTIGSVAVSMDPADFSARSSKVAVLLRDTAARVSRALRGTPLLPQ</sequence>